<dbReference type="PANTHER" id="PTHR40621:SF7">
    <property type="entry name" value="BZIP DOMAIN-CONTAINING PROTEIN"/>
    <property type="match status" value="1"/>
</dbReference>
<evidence type="ECO:0000259" key="4">
    <source>
        <dbReference type="PROSITE" id="PS00036"/>
    </source>
</evidence>
<dbReference type="InterPro" id="IPR018287">
    <property type="entry name" value="Hap4_TF_heteromerisation"/>
</dbReference>
<name>A0A2T4GP39_FUSCU</name>
<evidence type="ECO:0000256" key="2">
    <source>
        <dbReference type="ARBA" id="ARBA00023242"/>
    </source>
</evidence>
<dbReference type="GO" id="GO:0090575">
    <property type="term" value="C:RNA polymerase II transcription regulator complex"/>
    <property type="evidence" value="ECO:0007669"/>
    <property type="project" value="TreeGrafter"/>
</dbReference>
<dbReference type="EMBL" id="PVEM01000012">
    <property type="protein sequence ID" value="PTD05334.1"/>
    <property type="molecule type" value="Genomic_DNA"/>
</dbReference>
<comment type="subcellular location">
    <subcellularLocation>
        <location evidence="1">Nucleus</location>
    </subcellularLocation>
</comment>
<feature type="region of interest" description="Disordered" evidence="3">
    <location>
        <begin position="226"/>
        <end position="268"/>
    </location>
</feature>
<evidence type="ECO:0000313" key="6">
    <source>
        <dbReference type="Proteomes" id="UP000241587"/>
    </source>
</evidence>
<feature type="compositionally biased region" description="Polar residues" evidence="3">
    <location>
        <begin position="1"/>
        <end position="11"/>
    </location>
</feature>
<dbReference type="Pfam" id="PF10297">
    <property type="entry name" value="Hap4_Hap_bind"/>
    <property type="match status" value="1"/>
</dbReference>
<feature type="compositionally biased region" description="Basic and acidic residues" evidence="3">
    <location>
        <begin position="245"/>
        <end position="264"/>
    </location>
</feature>
<dbReference type="Gene3D" id="1.20.5.170">
    <property type="match status" value="1"/>
</dbReference>
<feature type="region of interest" description="Disordered" evidence="3">
    <location>
        <begin position="1"/>
        <end position="163"/>
    </location>
</feature>
<evidence type="ECO:0000256" key="3">
    <source>
        <dbReference type="SAM" id="MobiDB-lite"/>
    </source>
</evidence>
<sequence>MSASSPQQSIESLGAATPSIAPSPAGTRSRAISATPGPASPATTGSHSHRTPLSIKPSSKPPPPTQPHQRTALPSINKMAMSSVISPSPAPPEPPKVSMTSKEWVIPPRPKPGRKPATDTPPTKRKAQNRAAQRAFRERRAARVGELEEQLDQQREVQEKHESDLKDKIHELELDVQSYRSRCMLLENMLERERQDRIRVETEAETLKRRLDDGIFNSNFQSRTMSAQHSFDGMHSPTSQGPRHSLPDGRPDQTLDMNSSHDPETTLTCGNCSPNGHCACAEEVMRTAESGCGKCSLSSTCQCLDEAAEALDRAQELKRPVSPSADVSHEKRHRSSPHDTVETDYTAMFSRKPPQETFSVPTQLPSMDPMPFRDGCGFCKDGTYCVCADTALATPAMTPNDTLPPISQQVQTPPPEETDLPILAMEMTADGAVKLPRRTQSKPTERSSGCGPKGPGLSCAEAYQTLSSHRNFSKAADDIGSWLPKLKATPRPGTRPTPPGSMMPIEVEAASIMSVLKDFDVRFGRGI</sequence>
<dbReference type="AlphaFoldDB" id="A0A2T4GP39"/>
<feature type="region of interest" description="Disordered" evidence="3">
    <location>
        <begin position="317"/>
        <end position="340"/>
    </location>
</feature>
<feature type="domain" description="BZIP" evidence="4">
    <location>
        <begin position="124"/>
        <end position="139"/>
    </location>
</feature>
<feature type="compositionally biased region" description="Basic and acidic residues" evidence="3">
    <location>
        <begin position="135"/>
        <end position="163"/>
    </location>
</feature>
<evidence type="ECO:0000313" key="5">
    <source>
        <dbReference type="EMBL" id="PTD05334.1"/>
    </source>
</evidence>
<dbReference type="GO" id="GO:0000976">
    <property type="term" value="F:transcription cis-regulatory region binding"/>
    <property type="evidence" value="ECO:0007669"/>
    <property type="project" value="InterPro"/>
</dbReference>
<keyword evidence="6" id="KW-1185">Reference proteome</keyword>
<dbReference type="PANTHER" id="PTHR40621">
    <property type="entry name" value="TRANSCRIPTION FACTOR KAPC-RELATED"/>
    <property type="match status" value="1"/>
</dbReference>
<dbReference type="OrthoDB" id="5374328at2759"/>
<dbReference type="SMART" id="SM00338">
    <property type="entry name" value="BRLZ"/>
    <property type="match status" value="1"/>
</dbReference>
<accession>A0A2T4GP39</accession>
<dbReference type="InterPro" id="IPR004827">
    <property type="entry name" value="bZIP"/>
</dbReference>
<protein>
    <recommendedName>
        <fullName evidence="4">BZIP domain-containing protein</fullName>
    </recommendedName>
</protein>
<dbReference type="InterPro" id="IPR046347">
    <property type="entry name" value="bZIP_sf"/>
</dbReference>
<gene>
    <name evidence="5" type="ORF">FCULG_00001354</name>
</gene>
<organism evidence="5 6">
    <name type="scientific">Fusarium culmorum</name>
    <dbReference type="NCBI Taxonomy" id="5516"/>
    <lineage>
        <taxon>Eukaryota</taxon>
        <taxon>Fungi</taxon>
        <taxon>Dikarya</taxon>
        <taxon>Ascomycota</taxon>
        <taxon>Pezizomycotina</taxon>
        <taxon>Sordariomycetes</taxon>
        <taxon>Hypocreomycetidae</taxon>
        <taxon>Hypocreales</taxon>
        <taxon>Nectriaceae</taxon>
        <taxon>Fusarium</taxon>
    </lineage>
</organism>
<dbReference type="SUPFAM" id="SSF57959">
    <property type="entry name" value="Leucine zipper domain"/>
    <property type="match status" value="1"/>
</dbReference>
<dbReference type="Proteomes" id="UP000241587">
    <property type="component" value="Unassembled WGS sequence"/>
</dbReference>
<comment type="caution">
    <text evidence="5">The sequence shown here is derived from an EMBL/GenBank/DDBJ whole genome shotgun (WGS) entry which is preliminary data.</text>
</comment>
<dbReference type="GO" id="GO:0001228">
    <property type="term" value="F:DNA-binding transcription activator activity, RNA polymerase II-specific"/>
    <property type="evidence" value="ECO:0007669"/>
    <property type="project" value="TreeGrafter"/>
</dbReference>
<evidence type="ECO:0000256" key="1">
    <source>
        <dbReference type="ARBA" id="ARBA00004123"/>
    </source>
</evidence>
<reference evidence="5 6" key="1">
    <citation type="submission" date="2018-02" db="EMBL/GenBank/DDBJ databases">
        <title>Fusarium culmorum secondary metabolites in fungal-bacterial-plant interactions.</title>
        <authorList>
            <person name="Schmidt R."/>
        </authorList>
    </citation>
    <scope>NUCLEOTIDE SEQUENCE [LARGE SCALE GENOMIC DNA]</scope>
    <source>
        <strain evidence="5 6">PV</strain>
    </source>
</reference>
<keyword evidence="2" id="KW-0539">Nucleus</keyword>
<dbReference type="InterPro" id="IPR050936">
    <property type="entry name" value="AP-1-like"/>
</dbReference>
<proteinExistence type="predicted"/>
<feature type="region of interest" description="Disordered" evidence="3">
    <location>
        <begin position="435"/>
        <end position="454"/>
    </location>
</feature>
<dbReference type="PROSITE" id="PS00036">
    <property type="entry name" value="BZIP_BASIC"/>
    <property type="match status" value="1"/>
</dbReference>
<dbReference type="OMA" id="MEIDFTA"/>